<dbReference type="RefSeq" id="WP_194704116.1">
    <property type="nucleotide sequence ID" value="NZ_JADKNH010000022.1"/>
</dbReference>
<dbReference type="InterPro" id="IPR059052">
    <property type="entry name" value="HH_YbhG-like"/>
</dbReference>
<proteinExistence type="predicted"/>
<comment type="caution">
    <text evidence="7">The sequence shown here is derived from an EMBL/GenBank/DDBJ whole genome shotgun (WGS) entry which is preliminary data.</text>
</comment>
<dbReference type="Gene3D" id="2.40.50.100">
    <property type="match status" value="1"/>
</dbReference>
<dbReference type="PANTHER" id="PTHR32347">
    <property type="entry name" value="EFFLUX SYSTEM COMPONENT YKNX-RELATED"/>
    <property type="match status" value="1"/>
</dbReference>
<keyword evidence="4" id="KW-1133">Transmembrane helix</keyword>
<reference evidence="7 8" key="1">
    <citation type="submission" date="2020-11" db="EMBL/GenBank/DDBJ databases">
        <title>Fusibacter basophilias sp. nov.</title>
        <authorList>
            <person name="Qiu D."/>
        </authorList>
    </citation>
    <scope>NUCLEOTIDE SEQUENCE [LARGE SCALE GENOMIC DNA]</scope>
    <source>
        <strain evidence="7 8">Q10-2</strain>
    </source>
</reference>
<feature type="transmembrane region" description="Helical" evidence="4">
    <location>
        <begin position="5"/>
        <end position="23"/>
    </location>
</feature>
<dbReference type="Proteomes" id="UP000614200">
    <property type="component" value="Unassembled WGS sequence"/>
</dbReference>
<evidence type="ECO:0000313" key="7">
    <source>
        <dbReference type="EMBL" id="MBF4695880.1"/>
    </source>
</evidence>
<feature type="coiled-coil region" evidence="3">
    <location>
        <begin position="89"/>
        <end position="116"/>
    </location>
</feature>
<feature type="domain" description="YbhG-like alpha-helical hairpin" evidence="5">
    <location>
        <begin position="99"/>
        <end position="201"/>
    </location>
</feature>
<name>A0ABS0A187_9FIRM</name>
<keyword evidence="8" id="KW-1185">Reference proteome</keyword>
<dbReference type="Gene3D" id="1.10.287.470">
    <property type="entry name" value="Helix hairpin bin"/>
    <property type="match status" value="1"/>
</dbReference>
<dbReference type="Gene3D" id="2.40.30.170">
    <property type="match status" value="1"/>
</dbReference>
<evidence type="ECO:0008006" key="9">
    <source>
        <dbReference type="Google" id="ProtNLM"/>
    </source>
</evidence>
<dbReference type="Pfam" id="PF25881">
    <property type="entry name" value="HH_YBHG"/>
    <property type="match status" value="1"/>
</dbReference>
<dbReference type="InterPro" id="IPR050465">
    <property type="entry name" value="UPF0194_transport"/>
</dbReference>
<evidence type="ECO:0000259" key="5">
    <source>
        <dbReference type="Pfam" id="PF25881"/>
    </source>
</evidence>
<gene>
    <name evidence="7" type="ORF">ISU02_22510</name>
</gene>
<dbReference type="EMBL" id="JADKNH010000022">
    <property type="protein sequence ID" value="MBF4695880.1"/>
    <property type="molecule type" value="Genomic_DNA"/>
</dbReference>
<evidence type="ECO:0000256" key="2">
    <source>
        <dbReference type="ARBA" id="ARBA00023054"/>
    </source>
</evidence>
<dbReference type="PANTHER" id="PTHR32347:SF14">
    <property type="entry name" value="EFFLUX SYSTEM COMPONENT YKNX-RELATED"/>
    <property type="match status" value="1"/>
</dbReference>
<protein>
    <recommendedName>
        <fullName evidence="9">Membrane fusion protein biotin-lipoyl like domain-containing protein</fullName>
    </recommendedName>
</protein>
<comment type="subcellular location">
    <subcellularLocation>
        <location evidence="1">Cell envelope</location>
    </subcellularLocation>
</comment>
<evidence type="ECO:0000256" key="1">
    <source>
        <dbReference type="ARBA" id="ARBA00004196"/>
    </source>
</evidence>
<dbReference type="Pfam" id="PF25989">
    <property type="entry name" value="YknX_C"/>
    <property type="match status" value="1"/>
</dbReference>
<evidence type="ECO:0000259" key="6">
    <source>
        <dbReference type="Pfam" id="PF25989"/>
    </source>
</evidence>
<keyword evidence="4" id="KW-0472">Membrane</keyword>
<evidence type="ECO:0000256" key="3">
    <source>
        <dbReference type="SAM" id="Coils"/>
    </source>
</evidence>
<accession>A0ABS0A187</accession>
<feature type="domain" description="YknX-like C-terminal permuted SH3-like" evidence="6">
    <location>
        <begin position="342"/>
        <end position="397"/>
    </location>
</feature>
<keyword evidence="2 3" id="KW-0175">Coiled coil</keyword>
<sequence>MKKKLIIAFIVFTTIGVSLFYLLTTGNIGVKYNTALVKSGEVSQYVQDVGRISSRNIRKYHGGGVKKIEEMSLELGDYVKKGQLLVKYEDHVDNEVQKVEKQIEALEAAYNDALSGTDMERVSSARIELSQIKNNLEIAMINKERTESLYSVGAVSLSDLEQAVNNMDQLQSSLKIAQNTYNQLAKGISKNTRAKYEAEIDVLLLTLNGYEKSRADYAIYSDIEGIVTELNTFKGDTPSPGTLMIEIQDTSEKIILVDFMVADAIQIKPDMMAEVKDLNLDLYIKDLKVDRVYPKAFVTLSELSVEENRQTVEIGLPKSADALPYGLEVETKVMIEAPREVLLIPEGAVVSQNSRQYVEVLVNGDVVQKEVKTGIRVDGNIEVKEGLKEGESVILNYQED</sequence>
<evidence type="ECO:0000313" key="8">
    <source>
        <dbReference type="Proteomes" id="UP000614200"/>
    </source>
</evidence>
<keyword evidence="4" id="KW-0812">Transmembrane</keyword>
<dbReference type="Gene3D" id="2.40.420.20">
    <property type="match status" value="1"/>
</dbReference>
<dbReference type="InterPro" id="IPR058637">
    <property type="entry name" value="YknX-like_C"/>
</dbReference>
<organism evidence="7 8">
    <name type="scientific">Fusibacter ferrireducens</name>
    <dbReference type="NCBI Taxonomy" id="2785058"/>
    <lineage>
        <taxon>Bacteria</taxon>
        <taxon>Bacillati</taxon>
        <taxon>Bacillota</taxon>
        <taxon>Clostridia</taxon>
        <taxon>Eubacteriales</taxon>
        <taxon>Eubacteriales Family XII. Incertae Sedis</taxon>
        <taxon>Fusibacter</taxon>
    </lineage>
</organism>
<evidence type="ECO:0000256" key="4">
    <source>
        <dbReference type="SAM" id="Phobius"/>
    </source>
</evidence>